<evidence type="ECO:0000313" key="16">
    <source>
        <dbReference type="EMBL" id="MBM6660478.1"/>
    </source>
</evidence>
<evidence type="ECO:0000256" key="11">
    <source>
        <dbReference type="ARBA" id="ARBA00052023"/>
    </source>
</evidence>
<feature type="binding site" evidence="13">
    <location>
        <begin position="119"/>
        <end position="123"/>
    </location>
    <ligand>
        <name>NADP(+)</name>
        <dbReference type="ChEBI" id="CHEBI:58349"/>
    </ligand>
</feature>
<keyword evidence="17" id="KW-1185">Reference proteome</keyword>
<comment type="caution">
    <text evidence="16">The sequence shown here is derived from an EMBL/GenBank/DDBJ whole genome shotgun (WGS) entry which is preliminary data.</text>
</comment>
<feature type="binding site" evidence="13">
    <location>
        <position position="227"/>
    </location>
    <ligand>
        <name>substrate</name>
    </ligand>
</feature>
<dbReference type="GO" id="GO:0047850">
    <property type="term" value="F:diaminopimelate dehydrogenase activity"/>
    <property type="evidence" value="ECO:0007669"/>
    <property type="project" value="UniProtKB-UniRule"/>
</dbReference>
<comment type="similarity">
    <text evidence="2 12">Belongs to the diaminopimelate dehydrogenase family.</text>
</comment>
<dbReference type="Pfam" id="PF01408">
    <property type="entry name" value="GFO_IDH_MocA"/>
    <property type="match status" value="1"/>
</dbReference>
<evidence type="ECO:0000256" key="8">
    <source>
        <dbReference type="ARBA" id="ARBA00022915"/>
    </source>
</evidence>
<evidence type="ECO:0000256" key="6">
    <source>
        <dbReference type="ARBA" id="ARBA00022605"/>
    </source>
</evidence>
<evidence type="ECO:0000256" key="3">
    <source>
        <dbReference type="ARBA" id="ARBA00011738"/>
    </source>
</evidence>
<evidence type="ECO:0000259" key="15">
    <source>
        <dbReference type="Pfam" id="PF16654"/>
    </source>
</evidence>
<feature type="binding site" evidence="13">
    <location>
        <position position="253"/>
    </location>
    <ligand>
        <name>substrate</name>
    </ligand>
</feature>
<dbReference type="EC" id="1.4.1.16" evidence="4 12"/>
<accession>A0A938WKU1</accession>
<dbReference type="RefSeq" id="WP_205107279.1">
    <property type="nucleotide sequence ID" value="NZ_JACJJL010000002.1"/>
</dbReference>
<feature type="domain" description="Meso-diaminopimelate D-dehydrogenase C-terminal" evidence="15">
    <location>
        <begin position="120"/>
        <end position="178"/>
    </location>
</feature>
<evidence type="ECO:0000256" key="5">
    <source>
        <dbReference type="ARBA" id="ARBA00021654"/>
    </source>
</evidence>
<dbReference type="PANTHER" id="PTHR31873">
    <property type="entry name" value="L-ASPARTATE DEHYDROGENASE-RELATED"/>
    <property type="match status" value="1"/>
</dbReference>
<dbReference type="Proteomes" id="UP000764045">
    <property type="component" value="Unassembled WGS sequence"/>
</dbReference>
<evidence type="ECO:0000313" key="17">
    <source>
        <dbReference type="Proteomes" id="UP000764045"/>
    </source>
</evidence>
<dbReference type="GO" id="GO:0019877">
    <property type="term" value="P:diaminopimelate biosynthetic process"/>
    <property type="evidence" value="ECO:0007669"/>
    <property type="project" value="UniProtKB-UniRule"/>
</dbReference>
<gene>
    <name evidence="16" type="ORF">H6B30_01700</name>
</gene>
<comment type="function">
    <text evidence="12">Catalyzes the reversible NADPH-dependent reductive amination of L-2-amino-6-oxopimelate, the acyclic form of L-tetrahydrodipicolinate, to generate the meso compound, D,L-2,6-diaminopimelate.</text>
</comment>
<organism evidence="16 17">
    <name type="scientific">Marseilla massiliensis</name>
    <dbReference type="NCBI Taxonomy" id="1841864"/>
    <lineage>
        <taxon>Bacteria</taxon>
        <taxon>Pseudomonadati</taxon>
        <taxon>Bacteroidota</taxon>
        <taxon>Bacteroidia</taxon>
        <taxon>Bacteroidales</taxon>
        <taxon>Prevotellaceae</taxon>
        <taxon>Marseilla</taxon>
    </lineage>
</organism>
<protein>
    <recommendedName>
        <fullName evidence="5 12">Meso-diaminopimelate D-dehydrogenase</fullName>
        <shortName evidence="12">DAPDH</shortName>
        <shortName evidence="12">Meso-DAP dehydrogenase</shortName>
        <ecNumber evidence="4 12">1.4.1.16</ecNumber>
    </recommendedName>
</protein>
<dbReference type="GO" id="GO:0009089">
    <property type="term" value="P:lysine biosynthetic process via diaminopimelate"/>
    <property type="evidence" value="ECO:0007669"/>
    <property type="project" value="UniProtKB-UniRule"/>
</dbReference>
<dbReference type="SUPFAM" id="SSF55347">
    <property type="entry name" value="Glyceraldehyde-3-phosphate dehydrogenase-like, C-terminal domain"/>
    <property type="match status" value="1"/>
</dbReference>
<sequence length="299" mass="32728">MKEIRAAVVGYGNIGHYTVQALEAAPDFEIAGIVRRHGAEGKPQELSAYEVVKDIRELKDVDVAILATPTRSCEEYARQIVPLGINTVDSFDIHQQISQYRSDMMPICREHGRVSVIAAGWDPGSDSIVRALLQSLAPKGLSYTNFGPGMSMGHSVCVRSKAGVKNALSMTIPLGEGIHRRMVYVELEDGASLDEVTKAIKADPYFASDETHVFAVPSVDEVRDMGHGVHMTRKGVSGKTQNQRFEFSMSINNPALTAQVLVNVARASMRLQPGCYTMIEIPVVDMLPGDREEHIAHLV</sequence>
<comment type="catalytic activity">
    <reaction evidence="11 12">
        <text>meso-2,6-diaminopimelate + NADP(+) + H2O = (S)-2-amino-6-oxoheptanedioate + NH4(+) + NADPH + H(+)</text>
        <dbReference type="Rhea" id="RHEA:13561"/>
        <dbReference type="ChEBI" id="CHEBI:15377"/>
        <dbReference type="ChEBI" id="CHEBI:15378"/>
        <dbReference type="ChEBI" id="CHEBI:28938"/>
        <dbReference type="ChEBI" id="CHEBI:57783"/>
        <dbReference type="ChEBI" id="CHEBI:57791"/>
        <dbReference type="ChEBI" id="CHEBI:58349"/>
        <dbReference type="ChEBI" id="CHEBI:58556"/>
        <dbReference type="EC" id="1.4.1.16"/>
    </reaction>
</comment>
<dbReference type="EMBL" id="JACJJL010000002">
    <property type="protein sequence ID" value="MBM6660478.1"/>
    <property type="molecule type" value="Genomic_DNA"/>
</dbReference>
<dbReference type="PANTHER" id="PTHR31873:SF6">
    <property type="entry name" value="ASPARTATE DEHYDROGENASE DOMAIN-CONTAINING PROTEIN"/>
    <property type="match status" value="1"/>
</dbReference>
<evidence type="ECO:0000256" key="1">
    <source>
        <dbReference type="ARBA" id="ARBA00004896"/>
    </source>
</evidence>
<feature type="binding site" evidence="13">
    <location>
        <position position="181"/>
    </location>
    <ligand>
        <name>substrate</name>
    </ligand>
</feature>
<evidence type="ECO:0000256" key="13">
    <source>
        <dbReference type="PIRSR" id="PIRSR025648-1"/>
    </source>
</evidence>
<dbReference type="Gene3D" id="3.30.360.10">
    <property type="entry name" value="Dihydrodipicolinate Reductase, domain 2"/>
    <property type="match status" value="1"/>
</dbReference>
<dbReference type="NCBIfam" id="TIGR01921">
    <property type="entry name" value="DAP-DH"/>
    <property type="match status" value="1"/>
</dbReference>
<reference evidence="16 17" key="1">
    <citation type="journal article" date="2021" name="Sci. Rep.">
        <title>The distribution of antibiotic resistance genes in chicken gut microbiota commensals.</title>
        <authorList>
            <person name="Juricova H."/>
            <person name="Matiasovicova J."/>
            <person name="Kubasova T."/>
            <person name="Cejkova D."/>
            <person name="Rychlik I."/>
        </authorList>
    </citation>
    <scope>NUCLEOTIDE SEQUENCE [LARGE SCALE GENOMIC DNA]</scope>
    <source>
        <strain evidence="16 17">An819</strain>
    </source>
</reference>
<comment type="subunit">
    <text evidence="3 12">Homodimer.</text>
</comment>
<evidence type="ECO:0000256" key="12">
    <source>
        <dbReference type="PIRNR" id="PIRNR025648"/>
    </source>
</evidence>
<dbReference type="SUPFAM" id="SSF51735">
    <property type="entry name" value="NAD(P)-binding Rossmann-fold domains"/>
    <property type="match status" value="1"/>
</dbReference>
<feature type="domain" description="Gfo/Idh/MocA-like oxidoreductase N-terminal" evidence="14">
    <location>
        <begin position="4"/>
        <end position="86"/>
    </location>
</feature>
<name>A0A938WKU1_9BACT</name>
<proteinExistence type="inferred from homology"/>
<feature type="binding site" evidence="13">
    <location>
        <begin position="11"/>
        <end position="14"/>
    </location>
    <ligand>
        <name>NADP(+)</name>
        <dbReference type="ChEBI" id="CHEBI:58349"/>
    </ligand>
</feature>
<evidence type="ECO:0000256" key="10">
    <source>
        <dbReference type="ARBA" id="ARBA00023154"/>
    </source>
</evidence>
<dbReference type="Pfam" id="PF16654">
    <property type="entry name" value="DAPDH_C"/>
    <property type="match status" value="1"/>
</dbReference>
<evidence type="ECO:0000256" key="2">
    <source>
        <dbReference type="ARBA" id="ARBA00007442"/>
    </source>
</evidence>
<dbReference type="AlphaFoldDB" id="A0A938WKU1"/>
<keyword evidence="10 12" id="KW-0457">Lysine biosynthesis</keyword>
<keyword evidence="9 12" id="KW-0560">Oxidoreductase</keyword>
<dbReference type="Gene3D" id="3.40.50.720">
    <property type="entry name" value="NAD(P)-binding Rossmann-like Domain"/>
    <property type="match status" value="1"/>
</dbReference>
<feature type="binding site" evidence="13">
    <location>
        <begin position="90"/>
        <end position="92"/>
    </location>
    <ligand>
        <name>NADP(+)</name>
        <dbReference type="ChEBI" id="CHEBI:58349"/>
    </ligand>
</feature>
<dbReference type="PIRSF" id="PIRSF025648">
    <property type="entry name" value="DDH"/>
    <property type="match status" value="1"/>
</dbReference>
<evidence type="ECO:0000256" key="4">
    <source>
        <dbReference type="ARBA" id="ARBA00012080"/>
    </source>
</evidence>
<evidence type="ECO:0000259" key="14">
    <source>
        <dbReference type="Pfam" id="PF01408"/>
    </source>
</evidence>
<dbReference type="CDD" id="cd02270">
    <property type="entry name" value="meso-DAPDH_N"/>
    <property type="match status" value="1"/>
</dbReference>
<dbReference type="InterPro" id="IPR032094">
    <property type="entry name" value="Meso-DAP_DH_C"/>
</dbReference>
<keyword evidence="8 12" id="KW-0220">Diaminopimelate biosynthesis</keyword>
<comment type="pathway">
    <text evidence="1 12">Amino-acid biosynthesis; L-lysine biosynthesis via DAP pathway; DL-2,6-diaminopimelate from (S)-tetrahydrodipicolinate: step 1/1.</text>
</comment>
<dbReference type="GO" id="GO:0000166">
    <property type="term" value="F:nucleotide binding"/>
    <property type="evidence" value="ECO:0007669"/>
    <property type="project" value="UniProtKB-KW"/>
</dbReference>
<keyword evidence="6 12" id="KW-0028">Amino-acid biosynthesis</keyword>
<dbReference type="InterPro" id="IPR000683">
    <property type="entry name" value="Gfo/Idh/MocA-like_OxRdtase_N"/>
</dbReference>
<keyword evidence="7 12" id="KW-0521">NADP</keyword>
<dbReference type="InterPro" id="IPR010190">
    <property type="entry name" value="Diaminopimelate_DH_Ddh"/>
</dbReference>
<evidence type="ECO:0000256" key="9">
    <source>
        <dbReference type="ARBA" id="ARBA00023002"/>
    </source>
</evidence>
<feature type="binding site" evidence="13">
    <location>
        <position position="171"/>
    </location>
    <ligand>
        <name>substrate</name>
    </ligand>
</feature>
<keyword evidence="13" id="KW-0547">Nucleotide-binding</keyword>
<evidence type="ECO:0000256" key="7">
    <source>
        <dbReference type="ARBA" id="ARBA00022857"/>
    </source>
</evidence>
<dbReference type="InterPro" id="IPR036291">
    <property type="entry name" value="NAD(P)-bd_dom_sf"/>
</dbReference>